<proteinExistence type="predicted"/>
<accession>A0A848FC75</accession>
<dbReference type="Gene3D" id="3.40.50.10140">
    <property type="entry name" value="Toll/interleukin-1 receptor homology (TIR) domain"/>
    <property type="match status" value="1"/>
</dbReference>
<dbReference type="Gene3D" id="3.40.50.300">
    <property type="entry name" value="P-loop containing nucleotide triphosphate hydrolases"/>
    <property type="match status" value="1"/>
</dbReference>
<dbReference type="InterPro" id="IPR007111">
    <property type="entry name" value="NACHT_NTPase"/>
</dbReference>
<dbReference type="AlphaFoldDB" id="A0A848FC75"/>
<gene>
    <name evidence="3" type="ORF">HHL10_18230</name>
</gene>
<dbReference type="GO" id="GO:0007165">
    <property type="term" value="P:signal transduction"/>
    <property type="evidence" value="ECO:0007669"/>
    <property type="project" value="InterPro"/>
</dbReference>
<dbReference type="SUPFAM" id="SSF52200">
    <property type="entry name" value="Toll/Interleukin receptor TIR domain"/>
    <property type="match status" value="1"/>
</dbReference>
<feature type="compositionally biased region" description="Low complexity" evidence="1">
    <location>
        <begin position="131"/>
        <end position="145"/>
    </location>
</feature>
<name>A0A848FC75_9BURK</name>
<protein>
    <submittedName>
        <fullName evidence="3">TIR domain-containing protein</fullName>
    </submittedName>
</protein>
<dbReference type="InterPro" id="IPR000157">
    <property type="entry name" value="TIR_dom"/>
</dbReference>
<organism evidence="3 4">
    <name type="scientific">Azohydromonas caseinilytica</name>
    <dbReference type="NCBI Taxonomy" id="2728836"/>
    <lineage>
        <taxon>Bacteria</taxon>
        <taxon>Pseudomonadati</taxon>
        <taxon>Pseudomonadota</taxon>
        <taxon>Betaproteobacteria</taxon>
        <taxon>Burkholderiales</taxon>
        <taxon>Sphaerotilaceae</taxon>
        <taxon>Azohydromonas</taxon>
    </lineage>
</organism>
<dbReference type="EMBL" id="JABBFW010000013">
    <property type="protein sequence ID" value="NML16922.1"/>
    <property type="molecule type" value="Genomic_DNA"/>
</dbReference>
<sequence>MTGFVICYHPQDKDWAEYIDQCLRSLKYDTFLDLIDLKAGDNAIQELHSAIQRLQGAVLIVSEYFLRESRDEIWTAIVHSGYRVIPIIVDDSSLQGLLAPLTSIRLHGLNDAQAMEAIRQGLEPRRRRNRPPAFTDTQAPTAQATPPNAWRRLLDRLLPRFHFWLCLHGFLQKPSEYSELHNYLSECRASLQQSIRRRFYIPMDARALPVPISPLATEQEAFVQPVRHLIRQITGSTKGGDGATAQLSLVSRRSHVVHNIVKTLLRSSGPLVLLGDPGSGKTMTLEHAMLAVIEQQRHRIYPSIPIFVRLGDFHVEQHAPSFDDVQQFMLSNLNTHIRAHWVTLRDSGRIIVFFDSIDEMSRDRYGQHSAALSSYASSVYPLVRTLFSCRINDFSPEFSHDRLVLLPFDRRQLQEYLRLYIPHWPLQISGESFSTKSLAARLESGNLFVDPRNPFVLWLLCIYLCNKKSWPTSRPGLLAFYCRHAYNEKRADRKNASTFARIKRPFTALSRLAFILMQRNLGTSATLSEIQKELPDIDVITLIFVGTRCGFLEQSLNQSVPRVRFAHHRLQEFFAARHLRHSSTEFDWLTVMDAPRWQETLINYIQLGGRQEPVEQLAESVNTHVSEIRARIGAPDLRWRRRPMDRYGINDAAETLLADRVDLLSRLVQHGITGMSATAVATLEQGIQLLTQYGNPSSQVKMLWAWKNVPDADVGKEIGQLLNSSIAWVRSQALTLIAESPAHRQHLGTDTPMQIATIWPGVNWRTGSAIMRKPSRHSKIGGPGATCFMA</sequence>
<reference evidence="3 4" key="1">
    <citation type="submission" date="2020-04" db="EMBL/GenBank/DDBJ databases">
        <title>Azohydromonas sp. isolated from soil.</title>
        <authorList>
            <person name="Dahal R.H."/>
        </authorList>
    </citation>
    <scope>NUCLEOTIDE SEQUENCE [LARGE SCALE GENOMIC DNA]</scope>
    <source>
        <strain evidence="3 4">G-1-1-14</strain>
    </source>
</reference>
<dbReference type="PROSITE" id="PS50104">
    <property type="entry name" value="TIR"/>
    <property type="match status" value="1"/>
</dbReference>
<evidence type="ECO:0000313" key="4">
    <source>
        <dbReference type="Proteomes" id="UP000574067"/>
    </source>
</evidence>
<evidence type="ECO:0000313" key="3">
    <source>
        <dbReference type="EMBL" id="NML16922.1"/>
    </source>
</evidence>
<comment type="caution">
    <text evidence="3">The sequence shown here is derived from an EMBL/GenBank/DDBJ whole genome shotgun (WGS) entry which is preliminary data.</text>
</comment>
<feature type="domain" description="TIR" evidence="2">
    <location>
        <begin position="1"/>
        <end position="126"/>
    </location>
</feature>
<dbReference type="Proteomes" id="UP000574067">
    <property type="component" value="Unassembled WGS sequence"/>
</dbReference>
<dbReference type="InterPro" id="IPR035897">
    <property type="entry name" value="Toll_tir_struct_dom_sf"/>
</dbReference>
<feature type="region of interest" description="Disordered" evidence="1">
    <location>
        <begin position="120"/>
        <end position="145"/>
    </location>
</feature>
<evidence type="ECO:0000256" key="1">
    <source>
        <dbReference type="SAM" id="MobiDB-lite"/>
    </source>
</evidence>
<dbReference type="SUPFAM" id="SSF52540">
    <property type="entry name" value="P-loop containing nucleoside triphosphate hydrolases"/>
    <property type="match status" value="1"/>
</dbReference>
<evidence type="ECO:0000259" key="2">
    <source>
        <dbReference type="PROSITE" id="PS50104"/>
    </source>
</evidence>
<keyword evidence="4" id="KW-1185">Reference proteome</keyword>
<dbReference type="RefSeq" id="WP_169161819.1">
    <property type="nucleotide sequence ID" value="NZ_JABBFW010000013.1"/>
</dbReference>
<dbReference type="Pfam" id="PF13676">
    <property type="entry name" value="TIR_2"/>
    <property type="match status" value="1"/>
</dbReference>
<dbReference type="InterPro" id="IPR027417">
    <property type="entry name" value="P-loop_NTPase"/>
</dbReference>
<dbReference type="Pfam" id="PF05729">
    <property type="entry name" value="NACHT"/>
    <property type="match status" value="1"/>
</dbReference>